<dbReference type="Pfam" id="PF00089">
    <property type="entry name" value="Trypsin"/>
    <property type="match status" value="1"/>
</dbReference>
<dbReference type="EMBL" id="JAEUGD010000053">
    <property type="protein sequence ID" value="MBL6447674.1"/>
    <property type="molecule type" value="Genomic_DNA"/>
</dbReference>
<dbReference type="PANTHER" id="PTHR24252:SF7">
    <property type="entry name" value="HYALIN"/>
    <property type="match status" value="1"/>
</dbReference>
<feature type="domain" description="Peptidase S1" evidence="2">
    <location>
        <begin position="73"/>
        <end position="313"/>
    </location>
</feature>
<protein>
    <submittedName>
        <fullName evidence="4">Trypsin-like serine protease</fullName>
    </submittedName>
</protein>
<dbReference type="CDD" id="cd00190">
    <property type="entry name" value="Tryp_SPc"/>
    <property type="match status" value="1"/>
</dbReference>
<dbReference type="InterPro" id="IPR009003">
    <property type="entry name" value="Peptidase_S1_PA"/>
</dbReference>
<dbReference type="PROSITE" id="PS00135">
    <property type="entry name" value="TRYPSIN_SER"/>
    <property type="match status" value="1"/>
</dbReference>
<evidence type="ECO:0000313" key="5">
    <source>
        <dbReference type="Proteomes" id="UP000614216"/>
    </source>
</evidence>
<dbReference type="NCBIfam" id="TIGR04183">
    <property type="entry name" value="Por_Secre_tail"/>
    <property type="match status" value="1"/>
</dbReference>
<reference evidence="4" key="1">
    <citation type="submission" date="2021-01" db="EMBL/GenBank/DDBJ databases">
        <title>Fulvivirga kasyanovii gen. nov., sp nov., a novel member of the phylum Bacteroidetes isolated from seawater in a mussel farm.</title>
        <authorList>
            <person name="Zhao L.-H."/>
            <person name="Wang Z.-J."/>
        </authorList>
    </citation>
    <scope>NUCLEOTIDE SEQUENCE</scope>
    <source>
        <strain evidence="4">29W222</strain>
    </source>
</reference>
<dbReference type="PRINTS" id="PR00722">
    <property type="entry name" value="CHYMOTRYPSIN"/>
</dbReference>
<dbReference type="SMART" id="SM00020">
    <property type="entry name" value="Tryp_SPc"/>
    <property type="match status" value="1"/>
</dbReference>
<dbReference type="Gene3D" id="2.40.10.10">
    <property type="entry name" value="Trypsin-like serine proteases"/>
    <property type="match status" value="1"/>
</dbReference>
<dbReference type="FunFam" id="2.40.10.10:FF:000068">
    <property type="entry name" value="transmembrane protease serine 2"/>
    <property type="match status" value="1"/>
</dbReference>
<dbReference type="PANTHER" id="PTHR24252">
    <property type="entry name" value="ACROSIN-RELATED"/>
    <property type="match status" value="1"/>
</dbReference>
<dbReference type="Proteomes" id="UP000614216">
    <property type="component" value="Unassembled WGS sequence"/>
</dbReference>
<dbReference type="InterPro" id="IPR003961">
    <property type="entry name" value="FN3_dom"/>
</dbReference>
<dbReference type="SUPFAM" id="SSF49265">
    <property type="entry name" value="Fibronectin type III"/>
    <property type="match status" value="1"/>
</dbReference>
<keyword evidence="4" id="KW-0378">Hydrolase</keyword>
<dbReference type="PROSITE" id="PS50240">
    <property type="entry name" value="TRYPSIN_DOM"/>
    <property type="match status" value="1"/>
</dbReference>
<dbReference type="CDD" id="cd00063">
    <property type="entry name" value="FN3"/>
    <property type="match status" value="1"/>
</dbReference>
<keyword evidence="1" id="KW-1015">Disulfide bond</keyword>
<sequence>MNVQLRLFLTFLFTSVLLSNIGFAQKESLIKRFNPPTSKLDLVEPQRLQSTSSDQGSGVTYSIGNSGIDEEPIVGGTGVDISERPWQVALIAKSNGFQFCGGTIIDENWIVSANHCINGATADAVQIFAGSTDKTDFAGGQLIDVDEIIMYPGFDNVGGGYDLALLHLAEPLDLSGPNAQKVGYVTKIDEANGLIDPGVIATVSGWGTLESNGSASDVLMSVDVPIVSNETANSLDYDGKITETMLAAGDIVNGGSDACQGDSGGPLVVPNASGSGYLLAGVTSWGNGCGVASAPGIYARVPYFADWIAETTGVLNNQYPGLIISEIVEGDEMGEDLPKYVEIFNASKESYNLDSVAIEIYTDANHESPITIALSGVLAPESTYIISKLEFDPSMAVFFPGASADLIDGTLDFDGNDVIRLVAANEGYTIDQYGVTDADVTGAFFWSYENSIAIRKPFVRKSNSGGFLENTFAEWELKSYLLFDITPGTHTSALPANDVTLNSIANISNGKEFITCGTGYTVTPEVSIKNSGSSEITSLKLSFTSNVGDSIMTYDLTGSPLAVGAVSTISGPEVDFGASGAYSFSVEVVSVNGGTDGNPINSAALEVGFSLTKGYPVTFSMIFDDESVENTFFIYDENMENVIYEGNGGEFFNGYASGETYEEIMCLPEGFYNFVFYDLEAGFFGYDAGEGLHDPGVATLTINSGTNGDVEVVEVSGLFSGGILTYGFKLPYESVTDASVEIVNPVTGDYRMRCDAAQPVTVEVKNVNSIAINQFSLSYGLTGATTLTYDYSGKPLLSGESATITLDDIPFAEGVNSFEVNIASINGGADDNAANNSSTESVEIIIPDTPETLTLGITPDDYPTEVSWELLDDSGKLIAQGTLTKESANILQEETLCLVEGTYTIRLLDGHGDGGAMAVATDADGNIIFRIGPNYKTEIEQEFSLPFVPRVDGSIQLASPESGNSYTFCSTLSNVPAKVQFVNKGNVPVTGFELTYGFGNLNQTYTFDTEEVGVAIQVGQLANVFLEVPVAVGSDSLKFELVSVNGASDADESNDFAGANIEVAIDNSLNSLHAEYTTDNYPDEFSYEIIDASENVVASSAGLSEFYTTIKQEFCLADGSYIFKFHDDYGDGGTAVKLTNGHSGVLFDEVSSSGYTTDGQIPFCFGCGEVKVPLNPLAEATDSGVLLTWTDNSDNEEGFNIERSLDKASWNSLGTVNPDVVSYLDAAVTAGTTYYYRLEAFKGDTVSGYSTIAEATAIAIKVGIATPGSLTAEATSAKVTLSWEDNSDNEEGFGIERSLDKATWEVIDTVAANTTTAVDNTVTSATTYFYRVSAFSGGDSSDYSNVVEVKTGVVLGLGNEFEIGMYPNPVERGSVLTVKLPNKATVSSVVVVDVTGRSQSVDTKITQNSLLIDTGAIPANIYQLIIKYKSGDISFGKFVIK</sequence>
<keyword evidence="4" id="KW-0645">Protease</keyword>
<dbReference type="InterPro" id="IPR013783">
    <property type="entry name" value="Ig-like_fold"/>
</dbReference>
<name>A0A937FX51_9BACT</name>
<evidence type="ECO:0000259" key="2">
    <source>
        <dbReference type="PROSITE" id="PS50240"/>
    </source>
</evidence>
<dbReference type="GO" id="GO:0004252">
    <property type="term" value="F:serine-type endopeptidase activity"/>
    <property type="evidence" value="ECO:0007669"/>
    <property type="project" value="InterPro"/>
</dbReference>
<dbReference type="InterPro" id="IPR026444">
    <property type="entry name" value="Secre_tail"/>
</dbReference>
<dbReference type="InterPro" id="IPR033116">
    <property type="entry name" value="TRYPSIN_SER"/>
</dbReference>
<dbReference type="RefSeq" id="WP_202857213.1">
    <property type="nucleotide sequence ID" value="NZ_JAEUGD010000053.1"/>
</dbReference>
<gene>
    <name evidence="4" type="ORF">JMN32_15255</name>
</gene>
<dbReference type="SUPFAM" id="SSF50494">
    <property type="entry name" value="Trypsin-like serine proteases"/>
    <property type="match status" value="1"/>
</dbReference>
<proteinExistence type="predicted"/>
<accession>A0A937FX51</accession>
<comment type="caution">
    <text evidence="4">The sequence shown here is derived from an EMBL/GenBank/DDBJ whole genome shotgun (WGS) entry which is preliminary data.</text>
</comment>
<evidence type="ECO:0000313" key="4">
    <source>
        <dbReference type="EMBL" id="MBL6447674.1"/>
    </source>
</evidence>
<dbReference type="FunFam" id="2.40.10.10:FF:000002">
    <property type="entry name" value="Transmembrane protease serine"/>
    <property type="match status" value="1"/>
</dbReference>
<dbReference type="InterPro" id="IPR001254">
    <property type="entry name" value="Trypsin_dom"/>
</dbReference>
<dbReference type="Gene3D" id="2.60.40.10">
    <property type="entry name" value="Immunoglobulins"/>
    <property type="match status" value="3"/>
</dbReference>
<organism evidence="4 5">
    <name type="scientific">Fulvivirga marina</name>
    <dbReference type="NCBI Taxonomy" id="2494733"/>
    <lineage>
        <taxon>Bacteria</taxon>
        <taxon>Pseudomonadati</taxon>
        <taxon>Bacteroidota</taxon>
        <taxon>Cytophagia</taxon>
        <taxon>Cytophagales</taxon>
        <taxon>Fulvivirgaceae</taxon>
        <taxon>Fulvivirga</taxon>
    </lineage>
</organism>
<keyword evidence="5" id="KW-1185">Reference proteome</keyword>
<dbReference type="InterPro" id="IPR036116">
    <property type="entry name" value="FN3_sf"/>
</dbReference>
<dbReference type="GO" id="GO:0006508">
    <property type="term" value="P:proteolysis"/>
    <property type="evidence" value="ECO:0007669"/>
    <property type="project" value="UniProtKB-KW"/>
</dbReference>
<evidence type="ECO:0000259" key="3">
    <source>
        <dbReference type="PROSITE" id="PS50853"/>
    </source>
</evidence>
<dbReference type="InterPro" id="IPR043504">
    <property type="entry name" value="Peptidase_S1_PA_chymotrypsin"/>
</dbReference>
<dbReference type="PROSITE" id="PS50853">
    <property type="entry name" value="FN3"/>
    <property type="match status" value="1"/>
</dbReference>
<feature type="domain" description="Fibronectin type-III" evidence="3">
    <location>
        <begin position="1266"/>
        <end position="1354"/>
    </location>
</feature>
<evidence type="ECO:0000256" key="1">
    <source>
        <dbReference type="ARBA" id="ARBA00023157"/>
    </source>
</evidence>
<dbReference type="InterPro" id="IPR001314">
    <property type="entry name" value="Peptidase_S1A"/>
</dbReference>